<evidence type="ECO:0000313" key="2">
    <source>
        <dbReference type="EMBL" id="CAB4129878.1"/>
    </source>
</evidence>
<feature type="compositionally biased region" description="Low complexity" evidence="1">
    <location>
        <begin position="87"/>
        <end position="99"/>
    </location>
</feature>
<proteinExistence type="predicted"/>
<reference evidence="2" key="1">
    <citation type="submission" date="2020-04" db="EMBL/GenBank/DDBJ databases">
        <authorList>
            <person name="Chiriac C."/>
            <person name="Salcher M."/>
            <person name="Ghai R."/>
            <person name="Kavagutti S V."/>
        </authorList>
    </citation>
    <scope>NUCLEOTIDE SEQUENCE</scope>
</reference>
<gene>
    <name evidence="2" type="ORF">UFOVP117_144</name>
</gene>
<organism evidence="2">
    <name type="scientific">uncultured Caudovirales phage</name>
    <dbReference type="NCBI Taxonomy" id="2100421"/>
    <lineage>
        <taxon>Viruses</taxon>
        <taxon>Duplodnaviria</taxon>
        <taxon>Heunggongvirae</taxon>
        <taxon>Uroviricota</taxon>
        <taxon>Caudoviricetes</taxon>
        <taxon>Peduoviridae</taxon>
        <taxon>Maltschvirus</taxon>
        <taxon>Maltschvirus maltsch</taxon>
    </lineage>
</organism>
<evidence type="ECO:0000256" key="1">
    <source>
        <dbReference type="SAM" id="MobiDB-lite"/>
    </source>
</evidence>
<protein>
    <submittedName>
        <fullName evidence="2">Uncharacterized protein</fullName>
    </submittedName>
</protein>
<sequence length="143" mass="17026">MELKNLNILLFILLFTSCASFENLTDDRTRPEDDEMYWNGTEEFWVTHHEPKERPVSSEDYYGNRTVLPPTYYNNYPDYNYYNRNNNYYPTYNYQQTTLPLPPPPPPQHNNPSPTINTPKPNVTHYHRTNEPQRGNAKPGVRR</sequence>
<accession>A0A6J5L569</accession>
<name>A0A6J5L569_9CAUD</name>
<dbReference type="EMBL" id="LR796235">
    <property type="protein sequence ID" value="CAB4129878.1"/>
    <property type="molecule type" value="Genomic_DNA"/>
</dbReference>
<dbReference type="PROSITE" id="PS51257">
    <property type="entry name" value="PROKAR_LIPOPROTEIN"/>
    <property type="match status" value="1"/>
</dbReference>
<feature type="region of interest" description="Disordered" evidence="1">
    <location>
        <begin position="87"/>
        <end position="143"/>
    </location>
</feature>
<feature type="compositionally biased region" description="Pro residues" evidence="1">
    <location>
        <begin position="100"/>
        <end position="109"/>
    </location>
</feature>